<dbReference type="InterPro" id="IPR003660">
    <property type="entry name" value="HAMP_dom"/>
</dbReference>
<evidence type="ECO:0000313" key="8">
    <source>
        <dbReference type="Proteomes" id="UP001060164"/>
    </source>
</evidence>
<dbReference type="Proteomes" id="UP001060164">
    <property type="component" value="Chromosome"/>
</dbReference>
<evidence type="ECO:0000256" key="5">
    <source>
        <dbReference type="SAM" id="Phobius"/>
    </source>
</evidence>
<evidence type="ECO:0000256" key="3">
    <source>
        <dbReference type="ARBA" id="ARBA00022679"/>
    </source>
</evidence>
<sequence>MKRKNTKLSLTLIAIIFCCALAILPTFFTILYYNKSISNQFENTAHETASFYLDQFADKSTSILNTLRNSIYYLMSDAKTQSIMRSTSQPDQLDRLEVEEGLSQAFFLGDNLDSSIVNGIYLVKDGRQYLSVLYGGYYTGNISRIQKVYEECKTLNSARDLYTLPEFPDYCYFVVNYLDLNSKALIGKIIIELDSANLVDTSYIDSMYDQAVVTLRSDDGRLLFGTSDNAAFSDVDFISPGNYVSVDGTDYYQASRALSPSRIHINLFVPKSEIFEVTDQMIYFLAIFTAVILIITLLAGAFVLYLIYQPVRQMMSSIDRLASGDLSARMVETPYRETEHMVLTFNDMAHRLEELFDEVYQKGLLLREAEFNLLESQIRPHFIFNVLEIINVKCLERGQNDICCTVSNLAELLRANIVHKHEQIISLQEELKYVEYYLALQKERFDEKLTCSIDIEIPELLQYELPKLTIQPLIENSIVHGIEPKRGGGDVGLRIWEEDDALYIRVTDNGVGFDASVLDLSIPDTAETGATNNHIAIANIDRRIKLLYGSQYGLSIVSSPGRGCCITVTLPIQHTQG</sequence>
<dbReference type="PANTHER" id="PTHR34220:SF7">
    <property type="entry name" value="SENSOR HISTIDINE KINASE YPDA"/>
    <property type="match status" value="1"/>
</dbReference>
<dbReference type="GO" id="GO:0016301">
    <property type="term" value="F:kinase activity"/>
    <property type="evidence" value="ECO:0007669"/>
    <property type="project" value="UniProtKB-KW"/>
</dbReference>
<dbReference type="Gene3D" id="6.10.340.10">
    <property type="match status" value="1"/>
</dbReference>
<keyword evidence="5" id="KW-0472">Membrane</keyword>
<dbReference type="Gene3D" id="3.30.565.10">
    <property type="entry name" value="Histidine kinase-like ATPase, C-terminal domain"/>
    <property type="match status" value="1"/>
</dbReference>
<dbReference type="SMART" id="SM00304">
    <property type="entry name" value="HAMP"/>
    <property type="match status" value="1"/>
</dbReference>
<dbReference type="PANTHER" id="PTHR34220">
    <property type="entry name" value="SENSOR HISTIDINE KINASE YPDA"/>
    <property type="match status" value="1"/>
</dbReference>
<dbReference type="PROSITE" id="PS50885">
    <property type="entry name" value="HAMP"/>
    <property type="match status" value="1"/>
</dbReference>
<keyword evidence="2" id="KW-0597">Phosphoprotein</keyword>
<evidence type="ECO:0000256" key="2">
    <source>
        <dbReference type="ARBA" id="ARBA00022553"/>
    </source>
</evidence>
<dbReference type="Pfam" id="PF00672">
    <property type="entry name" value="HAMP"/>
    <property type="match status" value="1"/>
</dbReference>
<evidence type="ECO:0000259" key="6">
    <source>
        <dbReference type="PROSITE" id="PS50885"/>
    </source>
</evidence>
<feature type="domain" description="HAMP" evidence="6">
    <location>
        <begin position="305"/>
        <end position="357"/>
    </location>
</feature>
<proteinExistence type="predicted"/>
<dbReference type="InterPro" id="IPR050640">
    <property type="entry name" value="Bact_2-comp_sensor_kinase"/>
</dbReference>
<keyword evidence="5" id="KW-1133">Transmembrane helix</keyword>
<evidence type="ECO:0000256" key="4">
    <source>
        <dbReference type="ARBA" id="ARBA00022777"/>
    </source>
</evidence>
<dbReference type="InterPro" id="IPR010559">
    <property type="entry name" value="Sig_transdc_His_kin_internal"/>
</dbReference>
<dbReference type="CDD" id="cd06225">
    <property type="entry name" value="HAMP"/>
    <property type="match status" value="1"/>
</dbReference>
<dbReference type="InterPro" id="IPR003594">
    <property type="entry name" value="HATPase_dom"/>
</dbReference>
<feature type="transmembrane region" description="Helical" evidence="5">
    <location>
        <begin position="281"/>
        <end position="308"/>
    </location>
</feature>
<dbReference type="EMBL" id="CP102290">
    <property type="protein sequence ID" value="UWP57892.1"/>
    <property type="molecule type" value="Genomic_DNA"/>
</dbReference>
<keyword evidence="4 7" id="KW-0418">Kinase</keyword>
<dbReference type="RefSeq" id="WP_028530023.1">
    <property type="nucleotide sequence ID" value="NZ_CABLBR010000040.1"/>
</dbReference>
<accession>A0ABY5VCI8</accession>
<feature type="transmembrane region" description="Helical" evidence="5">
    <location>
        <begin position="12"/>
        <end position="33"/>
    </location>
</feature>
<evidence type="ECO:0000256" key="1">
    <source>
        <dbReference type="ARBA" id="ARBA00004370"/>
    </source>
</evidence>
<dbReference type="SUPFAM" id="SSF55874">
    <property type="entry name" value="ATPase domain of HSP90 chaperone/DNA topoisomerase II/histidine kinase"/>
    <property type="match status" value="1"/>
</dbReference>
<keyword evidence="5" id="KW-0812">Transmembrane</keyword>
<evidence type="ECO:0000313" key="7">
    <source>
        <dbReference type="EMBL" id="UWP57892.1"/>
    </source>
</evidence>
<protein>
    <submittedName>
        <fullName evidence="7">Sensor histidine kinase</fullName>
    </submittedName>
</protein>
<reference evidence="7" key="1">
    <citation type="journal article" date="2022" name="Cell">
        <title>Design, construction, and in vivo augmentation of a complex gut microbiome.</title>
        <authorList>
            <person name="Cheng A.G."/>
            <person name="Ho P.Y."/>
            <person name="Aranda-Diaz A."/>
            <person name="Jain S."/>
            <person name="Yu F.B."/>
            <person name="Meng X."/>
            <person name="Wang M."/>
            <person name="Iakiviak M."/>
            <person name="Nagashima K."/>
            <person name="Zhao A."/>
            <person name="Murugkar P."/>
            <person name="Patil A."/>
            <person name="Atabakhsh K."/>
            <person name="Weakley A."/>
            <person name="Yan J."/>
            <person name="Brumbaugh A.R."/>
            <person name="Higginbottom S."/>
            <person name="Dimas A."/>
            <person name="Shiver A.L."/>
            <person name="Deutschbauer A."/>
            <person name="Neff N."/>
            <person name="Sonnenburg J.L."/>
            <person name="Huang K.C."/>
            <person name="Fischbach M.A."/>
        </authorList>
    </citation>
    <scope>NUCLEOTIDE SEQUENCE</scope>
    <source>
        <strain evidence="7">DSM 19829</strain>
    </source>
</reference>
<dbReference type="Pfam" id="PF06580">
    <property type="entry name" value="His_kinase"/>
    <property type="match status" value="1"/>
</dbReference>
<dbReference type="InterPro" id="IPR036890">
    <property type="entry name" value="HATPase_C_sf"/>
</dbReference>
<dbReference type="SUPFAM" id="SSF158472">
    <property type="entry name" value="HAMP domain-like"/>
    <property type="match status" value="1"/>
</dbReference>
<gene>
    <name evidence="7" type="ORF">NQ502_10800</name>
</gene>
<organism evidence="7 8">
    <name type="scientific">Ruminococcus gauvreauii</name>
    <dbReference type="NCBI Taxonomy" id="438033"/>
    <lineage>
        <taxon>Bacteria</taxon>
        <taxon>Bacillati</taxon>
        <taxon>Bacillota</taxon>
        <taxon>Clostridia</taxon>
        <taxon>Eubacteriales</taxon>
        <taxon>Oscillospiraceae</taxon>
        <taxon>Ruminococcus</taxon>
    </lineage>
</organism>
<dbReference type="Pfam" id="PF02518">
    <property type="entry name" value="HATPase_c"/>
    <property type="match status" value="1"/>
</dbReference>
<keyword evidence="3" id="KW-0808">Transferase</keyword>
<comment type="subcellular location">
    <subcellularLocation>
        <location evidence="1">Membrane</location>
    </subcellularLocation>
</comment>
<name>A0ABY5VCI8_9FIRM</name>
<keyword evidence="8" id="KW-1185">Reference proteome</keyword>